<dbReference type="GO" id="GO:0019287">
    <property type="term" value="P:isopentenyl diphosphate biosynthetic process, mevalonate pathway"/>
    <property type="evidence" value="ECO:0007669"/>
    <property type="project" value="InterPro"/>
</dbReference>
<dbReference type="InterPro" id="IPR014721">
    <property type="entry name" value="Ribsml_uS5_D2-typ_fold_subgr"/>
</dbReference>
<keyword evidence="7 10" id="KW-0456">Lyase</keyword>
<reference evidence="10" key="1">
    <citation type="submission" date="2020-04" db="EMBL/GenBank/DDBJ databases">
        <title>Deep metagenomics examines the oral microbiome during advanced dental caries in children, revealing novel taxa and co-occurrences with host molecules.</title>
        <authorList>
            <person name="Baker J.L."/>
            <person name="Morton J.T."/>
            <person name="Dinis M."/>
            <person name="Alvarez R."/>
            <person name="Tran N.C."/>
            <person name="Knight R."/>
            <person name="Edlund A."/>
        </authorList>
    </citation>
    <scope>NUCLEOTIDE SEQUENCE</scope>
    <source>
        <strain evidence="10">JCVI_23_bin.16</strain>
    </source>
</reference>
<dbReference type="GO" id="GO:0005524">
    <property type="term" value="F:ATP binding"/>
    <property type="evidence" value="ECO:0007669"/>
    <property type="project" value="UniProtKB-KW"/>
</dbReference>
<comment type="caution">
    <text evidence="10">The sequence shown here is derived from an EMBL/GenBank/DDBJ whole genome shotgun (WGS) entry which is preliminary data.</text>
</comment>
<evidence type="ECO:0000313" key="10">
    <source>
        <dbReference type="EMBL" id="MBF0934287.1"/>
    </source>
</evidence>
<dbReference type="PIRSF" id="PIRSF015950">
    <property type="entry name" value="Mev_P_decrbx"/>
    <property type="match status" value="1"/>
</dbReference>
<dbReference type="AlphaFoldDB" id="A0A929MN53"/>
<protein>
    <recommendedName>
        <fullName evidence="2">diphosphomevalonate decarboxylase</fullName>
        <ecNumber evidence="2">4.1.1.33</ecNumber>
    </recommendedName>
</protein>
<name>A0A929MN53_ABIDE</name>
<dbReference type="InterPro" id="IPR041431">
    <property type="entry name" value="Mvd1_C"/>
</dbReference>
<dbReference type="EMBL" id="JABZFV010000010">
    <property type="protein sequence ID" value="MBF0934287.1"/>
    <property type="molecule type" value="Genomic_DNA"/>
</dbReference>
<dbReference type="PANTHER" id="PTHR10977">
    <property type="entry name" value="DIPHOSPHOMEVALONATE DECARBOXYLASE"/>
    <property type="match status" value="1"/>
</dbReference>
<evidence type="ECO:0000256" key="6">
    <source>
        <dbReference type="ARBA" id="ARBA00023098"/>
    </source>
</evidence>
<evidence type="ECO:0000313" key="11">
    <source>
        <dbReference type="Proteomes" id="UP000757900"/>
    </source>
</evidence>
<dbReference type="PANTHER" id="PTHR10977:SF3">
    <property type="entry name" value="DIPHOSPHOMEVALONATE DECARBOXYLASE"/>
    <property type="match status" value="1"/>
</dbReference>
<comment type="similarity">
    <text evidence="1">Belongs to the diphosphomevalonate decarboxylase family.</text>
</comment>
<gene>
    <name evidence="10" type="primary">mvaD</name>
    <name evidence="10" type="ORF">HXK00_01425</name>
</gene>
<dbReference type="EC" id="4.1.1.33" evidence="2"/>
<keyword evidence="5" id="KW-0067">ATP-binding</keyword>
<dbReference type="InterPro" id="IPR036554">
    <property type="entry name" value="GHMP_kinase_C_sf"/>
</dbReference>
<evidence type="ECO:0000256" key="2">
    <source>
        <dbReference type="ARBA" id="ARBA00012296"/>
    </source>
</evidence>
<sequence length="333" mass="36258">MIQPNQQKGSATYRAHTNIALIKYWGKRDQALFLPVTSSLSLTLDAFYTDTQVTFDTQLVHDRFILDGQEQEASQVAKVSAFLDRFRALAQTDCRALVTSTNHVPTAAGLASSASAYAALACATNAALGLDLSQRQLSILARQGSGSASRSLFGGFVIWHAGQGEDSDSSYAEPFEAAEWDLAMLVVMVNKGTKKISSRQGMALTMETSPFYALWPDEVAKDLAAIQPAILAHDLDRVGQIAEHNAMKMHATMIAANPSFSYWEAASLKAMDLVRQLRQEGFTAYFTMDAGPNVKVLCPASQAEAIRDRFMTEFDSKQLAVAYPGPAPYPIND</sequence>
<dbReference type="SUPFAM" id="SSF55060">
    <property type="entry name" value="GHMP Kinase, C-terminal domain"/>
    <property type="match status" value="1"/>
</dbReference>
<feature type="domain" description="Diphosphomevalonate decarboxylase-like N-terminal" evidence="9">
    <location>
        <begin position="15"/>
        <end position="169"/>
    </location>
</feature>
<dbReference type="InterPro" id="IPR005935">
    <property type="entry name" value="Mev_decarb"/>
</dbReference>
<dbReference type="Gene3D" id="3.30.70.890">
    <property type="entry name" value="GHMP kinase, C-terminal domain"/>
    <property type="match status" value="1"/>
</dbReference>
<evidence type="ECO:0000259" key="8">
    <source>
        <dbReference type="Pfam" id="PF18376"/>
    </source>
</evidence>
<evidence type="ECO:0000259" key="9">
    <source>
        <dbReference type="Pfam" id="PF22700"/>
    </source>
</evidence>
<dbReference type="GO" id="GO:0004163">
    <property type="term" value="F:diphosphomevalonate decarboxylase activity"/>
    <property type="evidence" value="ECO:0007669"/>
    <property type="project" value="UniProtKB-EC"/>
</dbReference>
<keyword evidence="3" id="KW-0444">Lipid biosynthesis</keyword>
<dbReference type="Gene3D" id="3.30.230.10">
    <property type="match status" value="1"/>
</dbReference>
<keyword evidence="6" id="KW-0443">Lipid metabolism</keyword>
<organism evidence="10 11">
    <name type="scientific">Abiotrophia defectiva</name>
    <name type="common">Streptococcus defectivus</name>
    <dbReference type="NCBI Taxonomy" id="46125"/>
    <lineage>
        <taxon>Bacteria</taxon>
        <taxon>Bacillati</taxon>
        <taxon>Bacillota</taxon>
        <taxon>Bacilli</taxon>
        <taxon>Lactobacillales</taxon>
        <taxon>Aerococcaceae</taxon>
        <taxon>Abiotrophia</taxon>
    </lineage>
</organism>
<dbReference type="SUPFAM" id="SSF54211">
    <property type="entry name" value="Ribosomal protein S5 domain 2-like"/>
    <property type="match status" value="1"/>
</dbReference>
<dbReference type="FunFam" id="3.30.230.10:FF:000072">
    <property type="entry name" value="Diphosphomevalonate decarboxylase"/>
    <property type="match status" value="1"/>
</dbReference>
<dbReference type="GO" id="GO:0005829">
    <property type="term" value="C:cytosol"/>
    <property type="evidence" value="ECO:0007669"/>
    <property type="project" value="InterPro"/>
</dbReference>
<dbReference type="Pfam" id="PF18376">
    <property type="entry name" value="MDD_C"/>
    <property type="match status" value="1"/>
</dbReference>
<dbReference type="Proteomes" id="UP000757900">
    <property type="component" value="Unassembled WGS sequence"/>
</dbReference>
<evidence type="ECO:0000256" key="3">
    <source>
        <dbReference type="ARBA" id="ARBA00022516"/>
    </source>
</evidence>
<keyword evidence="4" id="KW-0547">Nucleotide-binding</keyword>
<evidence type="ECO:0000256" key="1">
    <source>
        <dbReference type="ARBA" id="ARBA00008831"/>
    </source>
</evidence>
<dbReference type="InterPro" id="IPR053859">
    <property type="entry name" value="MVD-like_N"/>
</dbReference>
<evidence type="ECO:0000256" key="5">
    <source>
        <dbReference type="ARBA" id="ARBA00022840"/>
    </source>
</evidence>
<accession>A0A929MN53</accession>
<evidence type="ECO:0000256" key="4">
    <source>
        <dbReference type="ARBA" id="ARBA00022741"/>
    </source>
</evidence>
<proteinExistence type="inferred from homology"/>
<dbReference type="NCBIfam" id="TIGR01240">
    <property type="entry name" value="mevDPdecarb"/>
    <property type="match status" value="1"/>
</dbReference>
<feature type="domain" description="Mvd1 C-terminal" evidence="8">
    <location>
        <begin position="184"/>
        <end position="316"/>
    </location>
</feature>
<dbReference type="InterPro" id="IPR020568">
    <property type="entry name" value="Ribosomal_Su5_D2-typ_SF"/>
</dbReference>
<dbReference type="Pfam" id="PF22700">
    <property type="entry name" value="MVD-like_N"/>
    <property type="match status" value="1"/>
</dbReference>
<dbReference type="InterPro" id="IPR029765">
    <property type="entry name" value="Mev_diP_decarb"/>
</dbReference>
<evidence type="ECO:0000256" key="7">
    <source>
        <dbReference type="ARBA" id="ARBA00023239"/>
    </source>
</evidence>